<proteinExistence type="predicted"/>
<gene>
    <name evidence="1" type="ORF">DPMN_187434</name>
</gene>
<dbReference type="EMBL" id="JAIWYP010000010">
    <property type="protein sequence ID" value="KAH3752808.1"/>
    <property type="molecule type" value="Genomic_DNA"/>
</dbReference>
<evidence type="ECO:0000313" key="1">
    <source>
        <dbReference type="EMBL" id="KAH3752808.1"/>
    </source>
</evidence>
<reference evidence="1" key="1">
    <citation type="journal article" date="2019" name="bioRxiv">
        <title>The Genome of the Zebra Mussel, Dreissena polymorpha: A Resource for Invasive Species Research.</title>
        <authorList>
            <person name="McCartney M.A."/>
            <person name="Auch B."/>
            <person name="Kono T."/>
            <person name="Mallez S."/>
            <person name="Zhang Y."/>
            <person name="Obille A."/>
            <person name="Becker A."/>
            <person name="Abrahante J.E."/>
            <person name="Garbe J."/>
            <person name="Badalamenti J.P."/>
            <person name="Herman A."/>
            <person name="Mangelson H."/>
            <person name="Liachko I."/>
            <person name="Sullivan S."/>
            <person name="Sone E.D."/>
            <person name="Koren S."/>
            <person name="Silverstein K.A.T."/>
            <person name="Beckman K.B."/>
            <person name="Gohl D.M."/>
        </authorList>
    </citation>
    <scope>NUCLEOTIDE SEQUENCE</scope>
    <source>
        <strain evidence="1">Duluth1</strain>
        <tissue evidence="1">Whole animal</tissue>
    </source>
</reference>
<dbReference type="AlphaFoldDB" id="A0A9D4DPQ7"/>
<protein>
    <submittedName>
        <fullName evidence="1">Uncharacterized protein</fullName>
    </submittedName>
</protein>
<dbReference type="Proteomes" id="UP000828390">
    <property type="component" value="Unassembled WGS sequence"/>
</dbReference>
<sequence length="72" mass="8281">MQRTPQNHHAYISIGGRPIFTLRFVNNIDLQGSISGKLRDSMKEQVHIYWTSERRLGRSRLTPIPTSVYASP</sequence>
<reference evidence="1" key="2">
    <citation type="submission" date="2020-11" db="EMBL/GenBank/DDBJ databases">
        <authorList>
            <person name="McCartney M.A."/>
            <person name="Auch B."/>
            <person name="Kono T."/>
            <person name="Mallez S."/>
            <person name="Becker A."/>
            <person name="Gohl D.M."/>
            <person name="Silverstein K.A.T."/>
            <person name="Koren S."/>
            <person name="Bechman K.B."/>
            <person name="Herman A."/>
            <person name="Abrahante J.E."/>
            <person name="Garbe J."/>
        </authorList>
    </citation>
    <scope>NUCLEOTIDE SEQUENCE</scope>
    <source>
        <strain evidence="1">Duluth1</strain>
        <tissue evidence="1">Whole animal</tissue>
    </source>
</reference>
<name>A0A9D4DPQ7_DREPO</name>
<evidence type="ECO:0000313" key="2">
    <source>
        <dbReference type="Proteomes" id="UP000828390"/>
    </source>
</evidence>
<keyword evidence="2" id="KW-1185">Reference proteome</keyword>
<comment type="caution">
    <text evidence="1">The sequence shown here is derived from an EMBL/GenBank/DDBJ whole genome shotgun (WGS) entry which is preliminary data.</text>
</comment>
<organism evidence="1 2">
    <name type="scientific">Dreissena polymorpha</name>
    <name type="common">Zebra mussel</name>
    <name type="synonym">Mytilus polymorpha</name>
    <dbReference type="NCBI Taxonomy" id="45954"/>
    <lineage>
        <taxon>Eukaryota</taxon>
        <taxon>Metazoa</taxon>
        <taxon>Spiralia</taxon>
        <taxon>Lophotrochozoa</taxon>
        <taxon>Mollusca</taxon>
        <taxon>Bivalvia</taxon>
        <taxon>Autobranchia</taxon>
        <taxon>Heteroconchia</taxon>
        <taxon>Euheterodonta</taxon>
        <taxon>Imparidentia</taxon>
        <taxon>Neoheterodontei</taxon>
        <taxon>Myida</taxon>
        <taxon>Dreissenoidea</taxon>
        <taxon>Dreissenidae</taxon>
        <taxon>Dreissena</taxon>
    </lineage>
</organism>
<accession>A0A9D4DPQ7</accession>